<keyword evidence="5" id="KW-0285">Flavoprotein</keyword>
<dbReference type="Pfam" id="PF01512">
    <property type="entry name" value="Complex1_51K"/>
    <property type="match status" value="1"/>
</dbReference>
<dbReference type="InterPro" id="IPR050837">
    <property type="entry name" value="ComplexI_51kDa_subunit"/>
</dbReference>
<dbReference type="STRING" id="1415166.NONO_c40900"/>
<dbReference type="PATRIC" id="fig|1415166.3.peg.4196"/>
<dbReference type="InterPro" id="IPR011538">
    <property type="entry name" value="Nuo51_FMN-bd"/>
</dbReference>
<organism evidence="12 13">
    <name type="scientific">Nocardia nova SH22a</name>
    <dbReference type="NCBI Taxonomy" id="1415166"/>
    <lineage>
        <taxon>Bacteria</taxon>
        <taxon>Bacillati</taxon>
        <taxon>Actinomycetota</taxon>
        <taxon>Actinomycetes</taxon>
        <taxon>Mycobacteriales</taxon>
        <taxon>Nocardiaceae</taxon>
        <taxon>Nocardia</taxon>
    </lineage>
</organism>
<keyword evidence="9" id="KW-0411">Iron-sulfur</keyword>
<evidence type="ECO:0000256" key="7">
    <source>
        <dbReference type="ARBA" id="ARBA00022723"/>
    </source>
</evidence>
<evidence type="ECO:0000256" key="9">
    <source>
        <dbReference type="ARBA" id="ARBA00023014"/>
    </source>
</evidence>
<dbReference type="EMBL" id="CP006850">
    <property type="protein sequence ID" value="AHH18874.1"/>
    <property type="molecule type" value="Genomic_DNA"/>
</dbReference>
<comment type="cofactor">
    <cofactor evidence="1">
        <name>FMN</name>
        <dbReference type="ChEBI" id="CHEBI:58210"/>
    </cofactor>
</comment>
<evidence type="ECO:0000256" key="3">
    <source>
        <dbReference type="ARBA" id="ARBA00007523"/>
    </source>
</evidence>
<dbReference type="GO" id="GO:0051539">
    <property type="term" value="F:4 iron, 4 sulfur cluster binding"/>
    <property type="evidence" value="ECO:0007669"/>
    <property type="project" value="UniProtKB-KW"/>
</dbReference>
<dbReference type="AlphaFoldDB" id="W5TIC0"/>
<keyword evidence="6" id="KW-0288">FMN</keyword>
<accession>W5TIC0</accession>
<dbReference type="KEGG" id="nno:NONO_c40900"/>
<dbReference type="Proteomes" id="UP000019150">
    <property type="component" value="Chromosome"/>
</dbReference>
<dbReference type="eggNOG" id="COG1894">
    <property type="taxonomic scope" value="Bacteria"/>
</dbReference>
<dbReference type="Pfam" id="PF10589">
    <property type="entry name" value="NADH_4Fe-4S"/>
    <property type="match status" value="1"/>
</dbReference>
<evidence type="ECO:0000259" key="10">
    <source>
        <dbReference type="Pfam" id="PF01512"/>
    </source>
</evidence>
<evidence type="ECO:0000313" key="12">
    <source>
        <dbReference type="EMBL" id="AHH18874.1"/>
    </source>
</evidence>
<keyword evidence="8" id="KW-0408">Iron</keyword>
<dbReference type="InterPro" id="IPR037207">
    <property type="entry name" value="Nuop51_4Fe4S-bd_sf"/>
</dbReference>
<evidence type="ECO:0000256" key="6">
    <source>
        <dbReference type="ARBA" id="ARBA00022643"/>
    </source>
</evidence>
<dbReference type="PANTHER" id="PTHR11780:SF10">
    <property type="entry name" value="NADH DEHYDROGENASE [UBIQUINONE] FLAVOPROTEIN 1, MITOCHONDRIAL"/>
    <property type="match status" value="1"/>
</dbReference>
<dbReference type="PANTHER" id="PTHR11780">
    <property type="entry name" value="NADH-UBIQUINONE OXIDOREDUCTASE FLAVOPROTEIN 1 NDUFV1"/>
    <property type="match status" value="1"/>
</dbReference>
<dbReference type="RefSeq" id="WP_237754918.1">
    <property type="nucleotide sequence ID" value="NZ_CP006850.1"/>
</dbReference>
<feature type="domain" description="NADH-ubiquinone oxidoreductase 51kDa subunit iron-sulphur binding" evidence="11">
    <location>
        <begin position="286"/>
        <end position="364"/>
    </location>
</feature>
<evidence type="ECO:0000256" key="5">
    <source>
        <dbReference type="ARBA" id="ARBA00022630"/>
    </source>
</evidence>
<evidence type="ECO:0000313" key="13">
    <source>
        <dbReference type="Proteomes" id="UP000019150"/>
    </source>
</evidence>
<keyword evidence="7" id="KW-0479">Metal-binding</keyword>
<name>W5TIC0_9NOCA</name>
<dbReference type="SUPFAM" id="SSF142984">
    <property type="entry name" value="Nqo1 middle domain-like"/>
    <property type="match status" value="1"/>
</dbReference>
<feature type="domain" description="NADH-ubiquinone oxidoreductase 51kDa subunit FMN-binding" evidence="10">
    <location>
        <begin position="28"/>
        <end position="170"/>
    </location>
</feature>
<evidence type="ECO:0000259" key="11">
    <source>
        <dbReference type="Pfam" id="PF10589"/>
    </source>
</evidence>
<proteinExistence type="inferred from homology"/>
<keyword evidence="4" id="KW-0004">4Fe-4S</keyword>
<dbReference type="HOGENOM" id="CLU_014881_0_0_11"/>
<gene>
    <name evidence="12" type="ORF">NONO_c40900</name>
</gene>
<evidence type="ECO:0000256" key="8">
    <source>
        <dbReference type="ARBA" id="ARBA00023004"/>
    </source>
</evidence>
<sequence length="370" mass="39211">MAEPGYPPPIRPGGPGLDMNALSRLLLDAGLTGRGGADFPTGAKVELAQRHDAELIVNACDGELDARKDGWVIAHHLPEVLAGAGVITRRRIRIAAHRDSATWRTLRSAGVDTLAVPDRYVSSEESALTGLAHGGPARPVMRFAPITAGARDHRGRRLPPTLVLNAETVWRTSQIVEHGLVWFRSFGTPDEPGPRLVTLVDGVAEPGVHSAEAGLSLREILELGGGPTTSVRAVWLSGLSGGFVPGRDLERTRWSRAGLGPYGIGPGAGTVHLLAEDADPWPRVLRALIYATGESAGQCGPCRFGLPALLADLTSVLREAPSAASSERLTRRLASITGRGACRYPDGVAAFVASALRAFPPHREENACHW</sequence>
<dbReference type="Gene3D" id="3.40.50.11540">
    <property type="entry name" value="NADH-ubiquinone oxidoreductase 51kDa subunit"/>
    <property type="match status" value="2"/>
</dbReference>
<evidence type="ECO:0000256" key="1">
    <source>
        <dbReference type="ARBA" id="ARBA00001917"/>
    </source>
</evidence>
<dbReference type="SUPFAM" id="SSF142019">
    <property type="entry name" value="Nqo1 FMN-binding domain-like"/>
    <property type="match status" value="1"/>
</dbReference>
<keyword evidence="13" id="KW-1185">Reference proteome</keyword>
<evidence type="ECO:0000256" key="2">
    <source>
        <dbReference type="ARBA" id="ARBA00001966"/>
    </source>
</evidence>
<comment type="similarity">
    <text evidence="3">Belongs to the complex I 51 kDa subunit family.</text>
</comment>
<dbReference type="SUPFAM" id="SSF140490">
    <property type="entry name" value="Nqo1C-terminal domain-like"/>
    <property type="match status" value="1"/>
</dbReference>
<dbReference type="Gene3D" id="3.10.20.600">
    <property type="match status" value="1"/>
</dbReference>
<dbReference type="Gene3D" id="1.20.1440.230">
    <property type="entry name" value="NADH-ubiquinone oxidoreductase 51kDa subunit, iron-sulphur binding domain"/>
    <property type="match status" value="1"/>
</dbReference>
<protein>
    <submittedName>
        <fullName evidence="12">NADH dehydrogenase</fullName>
    </submittedName>
</protein>
<dbReference type="InterPro" id="IPR019575">
    <property type="entry name" value="Nuop51_4Fe4S-bd"/>
</dbReference>
<comment type="cofactor">
    <cofactor evidence="2">
        <name>[4Fe-4S] cluster</name>
        <dbReference type="ChEBI" id="CHEBI:49883"/>
    </cofactor>
</comment>
<dbReference type="InterPro" id="IPR037225">
    <property type="entry name" value="Nuo51_FMN-bd_sf"/>
</dbReference>
<dbReference type="GO" id="GO:0046872">
    <property type="term" value="F:metal ion binding"/>
    <property type="evidence" value="ECO:0007669"/>
    <property type="project" value="UniProtKB-KW"/>
</dbReference>
<reference evidence="12 13" key="1">
    <citation type="journal article" date="2014" name="Appl. Environ. Microbiol.">
        <title>Insights into the Microbial Degradation of Rubber and Gutta-Percha by Analysis of the Complete Genome of Nocardia nova SH22a.</title>
        <authorList>
            <person name="Luo Q."/>
            <person name="Hiessl S."/>
            <person name="Poehlein A."/>
            <person name="Daniel R."/>
            <person name="Steinbuchel A."/>
        </authorList>
    </citation>
    <scope>NUCLEOTIDE SEQUENCE [LARGE SCALE GENOMIC DNA]</scope>
    <source>
        <strain evidence="12">SH22a</strain>
    </source>
</reference>
<evidence type="ECO:0000256" key="4">
    <source>
        <dbReference type="ARBA" id="ARBA00022485"/>
    </source>
</evidence>